<dbReference type="GO" id="GO:0046168">
    <property type="term" value="P:glycerol-3-phosphate catabolic process"/>
    <property type="evidence" value="ECO:0007669"/>
    <property type="project" value="InterPro"/>
</dbReference>
<accession>A0A5J4RJS7</accession>
<dbReference type="InterPro" id="IPR011128">
    <property type="entry name" value="G3P_DH_NAD-dep_N"/>
</dbReference>
<dbReference type="GO" id="GO:0051287">
    <property type="term" value="F:NAD binding"/>
    <property type="evidence" value="ECO:0007669"/>
    <property type="project" value="InterPro"/>
</dbReference>
<evidence type="ECO:0000259" key="1">
    <source>
        <dbReference type="Pfam" id="PF01210"/>
    </source>
</evidence>
<protein>
    <submittedName>
        <fullName evidence="2">Glycerol-3-phosphate dehydrogenase [NAD(P)+]</fullName>
        <ecNumber evidence="2">1.1.1.94</ecNumber>
    </submittedName>
</protein>
<gene>
    <name evidence="2" type="ORF">EZS27_017792</name>
</gene>
<dbReference type="Gene3D" id="3.40.50.720">
    <property type="entry name" value="NAD(P)-binding Rossmann-like Domain"/>
    <property type="match status" value="1"/>
</dbReference>
<reference evidence="2" key="1">
    <citation type="submission" date="2019-03" db="EMBL/GenBank/DDBJ databases">
        <title>Single cell metagenomics reveals metabolic interactions within the superorganism composed of flagellate Streblomastix strix and complex community of Bacteroidetes bacteria on its surface.</title>
        <authorList>
            <person name="Treitli S.C."/>
            <person name="Kolisko M."/>
            <person name="Husnik F."/>
            <person name="Keeling P."/>
            <person name="Hampl V."/>
        </authorList>
    </citation>
    <scope>NUCLEOTIDE SEQUENCE</scope>
    <source>
        <strain evidence="2">STM</strain>
    </source>
</reference>
<dbReference type="EC" id="1.1.1.94" evidence="2"/>
<dbReference type="InterPro" id="IPR036291">
    <property type="entry name" value="NAD(P)-bd_dom_sf"/>
</dbReference>
<feature type="non-terminal residue" evidence="2">
    <location>
        <position position="43"/>
    </location>
</feature>
<evidence type="ECO:0000313" key="2">
    <source>
        <dbReference type="EMBL" id="KAA6333832.1"/>
    </source>
</evidence>
<sequence>MGGGSWATAIAKMVLQQENNINWYMRRDDRIADFKRLGHNPSY</sequence>
<organism evidence="2">
    <name type="scientific">termite gut metagenome</name>
    <dbReference type="NCBI Taxonomy" id="433724"/>
    <lineage>
        <taxon>unclassified sequences</taxon>
        <taxon>metagenomes</taxon>
        <taxon>organismal metagenomes</taxon>
    </lineage>
</organism>
<proteinExistence type="predicted"/>
<dbReference type="EMBL" id="SNRY01001065">
    <property type="protein sequence ID" value="KAA6333832.1"/>
    <property type="molecule type" value="Genomic_DNA"/>
</dbReference>
<feature type="domain" description="Glycerol-3-phosphate dehydrogenase NAD-dependent N-terminal" evidence="1">
    <location>
        <begin position="1"/>
        <end position="43"/>
    </location>
</feature>
<keyword evidence="2" id="KW-0560">Oxidoreductase</keyword>
<name>A0A5J4RJS7_9ZZZZ</name>
<dbReference type="Pfam" id="PF01210">
    <property type="entry name" value="NAD_Gly3P_dh_N"/>
    <property type="match status" value="1"/>
</dbReference>
<dbReference type="AlphaFoldDB" id="A0A5J4RJS7"/>
<comment type="caution">
    <text evidence="2">The sequence shown here is derived from an EMBL/GenBank/DDBJ whole genome shotgun (WGS) entry which is preliminary data.</text>
</comment>
<dbReference type="GO" id="GO:0047952">
    <property type="term" value="F:glycerol-3-phosphate dehydrogenase [NAD(P)+] activity"/>
    <property type="evidence" value="ECO:0007669"/>
    <property type="project" value="UniProtKB-EC"/>
</dbReference>
<dbReference type="SUPFAM" id="SSF51735">
    <property type="entry name" value="NAD(P)-binding Rossmann-fold domains"/>
    <property type="match status" value="1"/>
</dbReference>